<keyword evidence="3" id="KW-1185">Reference proteome</keyword>
<protein>
    <submittedName>
        <fullName evidence="2">Lipoprotein</fullName>
    </submittedName>
</protein>
<sequence length="213" mass="23353">MRRIIAVISFPILLAACGAEPVWAPDEAVAAAAYRPASEPPSITLFTMVNNRSDEGAHSGLMINASQRVVFDPAGTWWHRTVPERNDVHYGITPLMEHFYLDYHARETYRVVAQTVVVSPEVAERALQLVEARGAVPKAFCANSVSATLRELPGFEGVGHSFFPGKIMDRFAEVEGVEAVTYFDSDPHDHAAKLTSGQKSTNLYKVPGYAPKP</sequence>
<evidence type="ECO:0000313" key="3">
    <source>
        <dbReference type="Proteomes" id="UP000024836"/>
    </source>
</evidence>
<dbReference type="eggNOG" id="ENOG50315W2">
    <property type="taxonomic scope" value="Bacteria"/>
</dbReference>
<evidence type="ECO:0000313" key="2">
    <source>
        <dbReference type="EMBL" id="KCV80797.1"/>
    </source>
</evidence>
<dbReference type="Proteomes" id="UP000024836">
    <property type="component" value="Unassembled WGS sequence"/>
</dbReference>
<reference evidence="2 3" key="1">
    <citation type="submission" date="2013-04" db="EMBL/GenBank/DDBJ databases">
        <title>Shimia sp. 22II-S11-Z10 Genome Sequencing.</title>
        <authorList>
            <person name="Lai Q."/>
            <person name="Li G."/>
            <person name="Shao Z."/>
        </authorList>
    </citation>
    <scope>NUCLEOTIDE SEQUENCE [LARGE SCALE GENOMIC DNA]</scope>
    <source>
        <strain evidence="3">22II-S11-Z10</strain>
    </source>
</reference>
<dbReference type="AlphaFoldDB" id="A0A058ZHX9"/>
<name>A0A058ZHX9_9RHOB</name>
<dbReference type="EMBL" id="AQQY01000015">
    <property type="protein sequence ID" value="KCV80797.1"/>
    <property type="molecule type" value="Genomic_DNA"/>
</dbReference>
<feature type="chain" id="PRO_5001572147" evidence="1">
    <location>
        <begin position="25"/>
        <end position="213"/>
    </location>
</feature>
<dbReference type="PROSITE" id="PS51257">
    <property type="entry name" value="PROKAR_LIPOPROTEIN"/>
    <property type="match status" value="1"/>
</dbReference>
<evidence type="ECO:0000256" key="1">
    <source>
        <dbReference type="SAM" id="SignalP"/>
    </source>
</evidence>
<proteinExistence type="predicted"/>
<keyword evidence="2" id="KW-0449">Lipoprotein</keyword>
<accession>A0A058ZHX9</accession>
<feature type="signal peptide" evidence="1">
    <location>
        <begin position="1"/>
        <end position="24"/>
    </location>
</feature>
<dbReference type="STRING" id="1461693.ATO10_15280"/>
<keyword evidence="1" id="KW-0732">Signal</keyword>
<organism evidence="2 3">
    <name type="scientific">Actibacterium atlanticum</name>
    <dbReference type="NCBI Taxonomy" id="1461693"/>
    <lineage>
        <taxon>Bacteria</taxon>
        <taxon>Pseudomonadati</taxon>
        <taxon>Pseudomonadota</taxon>
        <taxon>Alphaproteobacteria</taxon>
        <taxon>Rhodobacterales</taxon>
        <taxon>Roseobacteraceae</taxon>
        <taxon>Actibacterium</taxon>
    </lineage>
</organism>
<gene>
    <name evidence="2" type="ORF">ATO10_15280</name>
</gene>
<dbReference type="RefSeq" id="WP_051598189.1">
    <property type="nucleotide sequence ID" value="NZ_AQQY01000015.1"/>
</dbReference>
<comment type="caution">
    <text evidence="2">The sequence shown here is derived from an EMBL/GenBank/DDBJ whole genome shotgun (WGS) entry which is preliminary data.</text>
</comment>